<evidence type="ECO:0000256" key="3">
    <source>
        <dbReference type="ARBA" id="ARBA00038502"/>
    </source>
</evidence>
<keyword evidence="6" id="KW-1185">Reference proteome</keyword>
<dbReference type="Gene3D" id="3.40.630.30">
    <property type="match status" value="1"/>
</dbReference>
<keyword evidence="2" id="KW-0012">Acyltransferase</keyword>
<name>A0A918XUE4_9PROT</name>
<evidence type="ECO:0000256" key="1">
    <source>
        <dbReference type="ARBA" id="ARBA00022679"/>
    </source>
</evidence>
<sequence length="199" mass="23253">MVLTLFPPPRTDPRIVLPRIYLRPPQRGDWQEWAELRALSRDFLVPWEPSWPDDALTRAAFRRRLARYTEDWSRDQGYSFFLVRRDDDALLGGITLANVRRGVAQSCTFGYWVGKPFARLGYMTEAVHGACAFAFEHLRLHRVEAATLPHNVASQGVLRKAGFREEGLARRYLKINGRWQDHRLFALLREEYDPDMRPV</sequence>
<dbReference type="PANTHER" id="PTHR43792:SF8">
    <property type="entry name" value="[RIBOSOMAL PROTEIN US5]-ALANINE N-ACETYLTRANSFERASE"/>
    <property type="match status" value="1"/>
</dbReference>
<organism evidence="5 6">
    <name type="scientific">Thalassobaculum fulvum</name>
    <dbReference type="NCBI Taxonomy" id="1633335"/>
    <lineage>
        <taxon>Bacteria</taxon>
        <taxon>Pseudomonadati</taxon>
        <taxon>Pseudomonadota</taxon>
        <taxon>Alphaproteobacteria</taxon>
        <taxon>Rhodospirillales</taxon>
        <taxon>Thalassobaculaceae</taxon>
        <taxon>Thalassobaculum</taxon>
    </lineage>
</organism>
<comment type="caution">
    <text evidence="5">The sequence shown here is derived from an EMBL/GenBank/DDBJ whole genome shotgun (WGS) entry which is preliminary data.</text>
</comment>
<dbReference type="InterPro" id="IPR051531">
    <property type="entry name" value="N-acetyltransferase"/>
</dbReference>
<evidence type="ECO:0000313" key="6">
    <source>
        <dbReference type="Proteomes" id="UP000630353"/>
    </source>
</evidence>
<dbReference type="PANTHER" id="PTHR43792">
    <property type="entry name" value="GNAT FAMILY, PUTATIVE (AFU_ORTHOLOGUE AFUA_3G00765)-RELATED-RELATED"/>
    <property type="match status" value="1"/>
</dbReference>
<dbReference type="SUPFAM" id="SSF55729">
    <property type="entry name" value="Acyl-CoA N-acyltransferases (Nat)"/>
    <property type="match status" value="1"/>
</dbReference>
<dbReference type="PROSITE" id="PS51186">
    <property type="entry name" value="GNAT"/>
    <property type="match status" value="1"/>
</dbReference>
<dbReference type="Pfam" id="PF13302">
    <property type="entry name" value="Acetyltransf_3"/>
    <property type="match status" value="1"/>
</dbReference>
<dbReference type="InterPro" id="IPR016181">
    <property type="entry name" value="Acyl_CoA_acyltransferase"/>
</dbReference>
<reference evidence="5" key="2">
    <citation type="submission" date="2020-09" db="EMBL/GenBank/DDBJ databases">
        <authorList>
            <person name="Sun Q."/>
            <person name="Kim S."/>
        </authorList>
    </citation>
    <scope>NUCLEOTIDE SEQUENCE</scope>
    <source>
        <strain evidence="5">KCTC 42651</strain>
    </source>
</reference>
<dbReference type="GO" id="GO:0008999">
    <property type="term" value="F:protein-N-terminal-alanine acetyltransferase activity"/>
    <property type="evidence" value="ECO:0007669"/>
    <property type="project" value="TreeGrafter"/>
</dbReference>
<dbReference type="GO" id="GO:0005737">
    <property type="term" value="C:cytoplasm"/>
    <property type="evidence" value="ECO:0007669"/>
    <property type="project" value="TreeGrafter"/>
</dbReference>
<dbReference type="EMBL" id="BMZS01000009">
    <property type="protein sequence ID" value="GHD57085.1"/>
    <property type="molecule type" value="Genomic_DNA"/>
</dbReference>
<feature type="domain" description="N-acetyltransferase" evidence="4">
    <location>
        <begin position="20"/>
        <end position="190"/>
    </location>
</feature>
<dbReference type="RefSeq" id="WP_189992568.1">
    <property type="nucleotide sequence ID" value="NZ_BMZS01000009.1"/>
</dbReference>
<evidence type="ECO:0000259" key="4">
    <source>
        <dbReference type="PROSITE" id="PS51186"/>
    </source>
</evidence>
<comment type="similarity">
    <text evidence="3">Belongs to the acetyltransferase family. RimJ subfamily.</text>
</comment>
<protein>
    <submittedName>
        <fullName evidence="5">Ribosomal-protein-alanine N-acetyltransferase</fullName>
    </submittedName>
</protein>
<gene>
    <name evidence="5" type="primary">rimJ</name>
    <name evidence="5" type="ORF">GCM10017083_38060</name>
</gene>
<evidence type="ECO:0000313" key="5">
    <source>
        <dbReference type="EMBL" id="GHD57085.1"/>
    </source>
</evidence>
<dbReference type="InterPro" id="IPR000182">
    <property type="entry name" value="GNAT_dom"/>
</dbReference>
<dbReference type="AlphaFoldDB" id="A0A918XUE4"/>
<keyword evidence="1" id="KW-0808">Transferase</keyword>
<dbReference type="Proteomes" id="UP000630353">
    <property type="component" value="Unassembled WGS sequence"/>
</dbReference>
<reference evidence="5" key="1">
    <citation type="journal article" date="2014" name="Int. J. Syst. Evol. Microbiol.">
        <title>Complete genome sequence of Corynebacterium casei LMG S-19264T (=DSM 44701T), isolated from a smear-ripened cheese.</title>
        <authorList>
            <consortium name="US DOE Joint Genome Institute (JGI-PGF)"/>
            <person name="Walter F."/>
            <person name="Albersmeier A."/>
            <person name="Kalinowski J."/>
            <person name="Ruckert C."/>
        </authorList>
    </citation>
    <scope>NUCLEOTIDE SEQUENCE</scope>
    <source>
        <strain evidence="5">KCTC 42651</strain>
    </source>
</reference>
<evidence type="ECO:0000256" key="2">
    <source>
        <dbReference type="ARBA" id="ARBA00023315"/>
    </source>
</evidence>
<accession>A0A918XUE4</accession>
<proteinExistence type="inferred from homology"/>